<sequence length="147" mass="15310">MLMIGCANAAIPSSCAAVEADGTRFASSDEPLIVAFVLGVRGLSNSQLAVDRGVDCSCAAVEADGTRFASSDEPLIVAFVLGVRGLSNSQLAVDRGHPCRLPTGYSIALVHQLIRTRNSAPSAPTAAQLPGMRNSLTLKYGFMASWI</sequence>
<proteinExistence type="predicted"/>
<evidence type="ECO:0000313" key="1">
    <source>
        <dbReference type="EMBL" id="KAA1070338.1"/>
    </source>
</evidence>
<accession>A0A5B0M302</accession>
<evidence type="ECO:0000313" key="2">
    <source>
        <dbReference type="Proteomes" id="UP000324748"/>
    </source>
</evidence>
<dbReference type="Proteomes" id="UP000324748">
    <property type="component" value="Unassembled WGS sequence"/>
</dbReference>
<dbReference type="AlphaFoldDB" id="A0A5B0M302"/>
<dbReference type="EMBL" id="VSWC01000171">
    <property type="protein sequence ID" value="KAA1070338.1"/>
    <property type="molecule type" value="Genomic_DNA"/>
</dbReference>
<reference evidence="1 2" key="1">
    <citation type="submission" date="2019-05" db="EMBL/GenBank/DDBJ databases">
        <title>Emergence of the Ug99 lineage of the wheat stem rust pathogen through somatic hybridization.</title>
        <authorList>
            <person name="Li F."/>
            <person name="Upadhyaya N.M."/>
            <person name="Sperschneider J."/>
            <person name="Matny O."/>
            <person name="Nguyen-Phuc H."/>
            <person name="Mago R."/>
            <person name="Raley C."/>
            <person name="Miller M.E."/>
            <person name="Silverstein K.A.T."/>
            <person name="Henningsen E."/>
            <person name="Hirsch C.D."/>
            <person name="Visser B."/>
            <person name="Pretorius Z.A."/>
            <person name="Steffenson B.J."/>
            <person name="Schwessinger B."/>
            <person name="Dodds P.N."/>
            <person name="Figueroa M."/>
        </authorList>
    </citation>
    <scope>NUCLEOTIDE SEQUENCE [LARGE SCALE GENOMIC DNA]</scope>
    <source>
        <strain evidence="1">21-0</strain>
    </source>
</reference>
<name>A0A5B0M302_PUCGR</name>
<organism evidence="1 2">
    <name type="scientific">Puccinia graminis f. sp. tritici</name>
    <dbReference type="NCBI Taxonomy" id="56615"/>
    <lineage>
        <taxon>Eukaryota</taxon>
        <taxon>Fungi</taxon>
        <taxon>Dikarya</taxon>
        <taxon>Basidiomycota</taxon>
        <taxon>Pucciniomycotina</taxon>
        <taxon>Pucciniomycetes</taxon>
        <taxon>Pucciniales</taxon>
        <taxon>Pucciniaceae</taxon>
        <taxon>Puccinia</taxon>
    </lineage>
</organism>
<gene>
    <name evidence="1" type="ORF">PGT21_008945</name>
</gene>
<comment type="caution">
    <text evidence="1">The sequence shown here is derived from an EMBL/GenBank/DDBJ whole genome shotgun (WGS) entry which is preliminary data.</text>
</comment>
<keyword evidence="2" id="KW-1185">Reference proteome</keyword>
<protein>
    <submittedName>
        <fullName evidence="1">Uncharacterized protein</fullName>
    </submittedName>
</protein>